<accession>A0ABW5VC45</accession>
<reference evidence="2" key="1">
    <citation type="journal article" date="2019" name="Int. J. Syst. Evol. Microbiol.">
        <title>The Global Catalogue of Microorganisms (GCM) 10K type strain sequencing project: providing services to taxonomists for standard genome sequencing and annotation.</title>
        <authorList>
            <consortium name="The Broad Institute Genomics Platform"/>
            <consortium name="The Broad Institute Genome Sequencing Center for Infectious Disease"/>
            <person name="Wu L."/>
            <person name="Ma J."/>
        </authorList>
    </citation>
    <scope>NUCLEOTIDE SEQUENCE [LARGE SCALE GENOMIC DNA]</scope>
    <source>
        <strain evidence="2">KCTC 52924</strain>
    </source>
</reference>
<gene>
    <name evidence="1" type="ORF">ACFS1K_03895</name>
</gene>
<evidence type="ECO:0008006" key="3">
    <source>
        <dbReference type="Google" id="ProtNLM"/>
    </source>
</evidence>
<organism evidence="1 2">
    <name type="scientific">Arenibacter antarcticus</name>
    <dbReference type="NCBI Taxonomy" id="2040469"/>
    <lineage>
        <taxon>Bacteria</taxon>
        <taxon>Pseudomonadati</taxon>
        <taxon>Bacteroidota</taxon>
        <taxon>Flavobacteriia</taxon>
        <taxon>Flavobacteriales</taxon>
        <taxon>Flavobacteriaceae</taxon>
        <taxon>Arenibacter</taxon>
    </lineage>
</organism>
<dbReference type="SUPFAM" id="SSF46565">
    <property type="entry name" value="Chaperone J-domain"/>
    <property type="match status" value="1"/>
</dbReference>
<name>A0ABW5VC45_9FLAO</name>
<dbReference type="InterPro" id="IPR036869">
    <property type="entry name" value="J_dom_sf"/>
</dbReference>
<evidence type="ECO:0000313" key="2">
    <source>
        <dbReference type="Proteomes" id="UP001597532"/>
    </source>
</evidence>
<keyword evidence="2" id="KW-1185">Reference proteome</keyword>
<dbReference type="RefSeq" id="WP_251809189.1">
    <property type="nucleotide sequence ID" value="NZ_CP166679.1"/>
</dbReference>
<sequence>MNLNLPDFPHSPNLKLEEEIKAIQLELQDIVDRTSAFEKLLVSKIEDELILEQELSLRYKQQKQAKKEQRWEQKQRGKNYRPTANLPLAIKEPLPVKNIEEQQQKKRLYREAMLFVHPDKFSMQTDKQELATEITTQLIQIYEQGDLATLQAYHAHIFSGNTLLPATSQPEKITGSGIDFLTMELERLQKELHHAKNKHTYKVLMEYDNPMHFLEELKAYYKDRISKLMRRTRTKQKSK</sequence>
<proteinExistence type="predicted"/>
<comment type="caution">
    <text evidence="1">The sequence shown here is derived from an EMBL/GenBank/DDBJ whole genome shotgun (WGS) entry which is preliminary data.</text>
</comment>
<dbReference type="EMBL" id="JBHUOK010000008">
    <property type="protein sequence ID" value="MFD2788896.1"/>
    <property type="molecule type" value="Genomic_DNA"/>
</dbReference>
<dbReference type="Gene3D" id="1.10.287.110">
    <property type="entry name" value="DnaJ domain"/>
    <property type="match status" value="1"/>
</dbReference>
<dbReference type="Proteomes" id="UP001597532">
    <property type="component" value="Unassembled WGS sequence"/>
</dbReference>
<protein>
    <recommendedName>
        <fullName evidence="3">J domain-containing protein</fullName>
    </recommendedName>
</protein>
<evidence type="ECO:0000313" key="1">
    <source>
        <dbReference type="EMBL" id="MFD2788896.1"/>
    </source>
</evidence>